<dbReference type="AlphaFoldDB" id="A0A7H1C467"/>
<evidence type="ECO:0000313" key="8">
    <source>
        <dbReference type="EMBL" id="QNS15772.1"/>
    </source>
</evidence>
<evidence type="ECO:0000256" key="3">
    <source>
        <dbReference type="ARBA" id="ARBA00022840"/>
    </source>
</evidence>
<dbReference type="GO" id="GO:0004077">
    <property type="term" value="F:biotin--[biotin carboxyl-carrier protein] ligase activity"/>
    <property type="evidence" value="ECO:0007669"/>
    <property type="project" value="UniProtKB-EC"/>
</dbReference>
<dbReference type="SUPFAM" id="SSF55681">
    <property type="entry name" value="Class II aaRS and biotin synthetases"/>
    <property type="match status" value="1"/>
</dbReference>
<protein>
    <recommendedName>
        <fullName evidence="5">biotin--[biotin carboxyl-carrier protein] ligase</fullName>
        <ecNumber evidence="5">6.3.4.15</ecNumber>
    </recommendedName>
</protein>
<gene>
    <name evidence="8" type="ORF">ICJ55_03235</name>
</gene>
<sequence>MKLNQAQIQEALLCGQAIVFDEIGSTNEYLLTHHQTLENGSICLAEKQTAGRGRRGRTWYSPESENLYFSILWHYPNEEAANLPSLSLVVALIIAESLCAQNVDDIQIKWPNDIYYKGKKMGGILLESQATRNSLNLVIGIGLNLGMTKVDETIVTQAWADLSQYHFDRNKLVCHLAFELQKNLKIYPLVGFSHYAERWQKFDIFYNKPVKLVTETSEIHGTSLGINEQGELILRQGETIQYFGIGEMSLRAD</sequence>
<evidence type="ECO:0000256" key="4">
    <source>
        <dbReference type="ARBA" id="ARBA00023267"/>
    </source>
</evidence>
<evidence type="ECO:0000256" key="1">
    <source>
        <dbReference type="ARBA" id="ARBA00022598"/>
    </source>
</evidence>
<evidence type="ECO:0000256" key="5">
    <source>
        <dbReference type="ARBA" id="ARBA00024227"/>
    </source>
</evidence>
<dbReference type="GO" id="GO:0005524">
    <property type="term" value="F:ATP binding"/>
    <property type="evidence" value="ECO:0007669"/>
    <property type="project" value="UniProtKB-KW"/>
</dbReference>
<proteinExistence type="predicted"/>
<organism evidence="8 9">
    <name type="scientific">Mannheimia bovis</name>
    <dbReference type="NCBI Taxonomy" id="2770636"/>
    <lineage>
        <taxon>Bacteria</taxon>
        <taxon>Pseudomonadati</taxon>
        <taxon>Pseudomonadota</taxon>
        <taxon>Gammaproteobacteria</taxon>
        <taxon>Pasteurellales</taxon>
        <taxon>Pasteurellaceae</taxon>
        <taxon>Mannheimia</taxon>
    </lineage>
</organism>
<keyword evidence="9" id="KW-1185">Reference proteome</keyword>
<name>A0A7H1C467_9PAST</name>
<dbReference type="Gene3D" id="2.30.30.100">
    <property type="match status" value="1"/>
</dbReference>
<dbReference type="Pfam" id="PF03099">
    <property type="entry name" value="BPL_LplA_LipB"/>
    <property type="match status" value="1"/>
</dbReference>
<dbReference type="PROSITE" id="PS51733">
    <property type="entry name" value="BPL_LPL_CATALYTIC"/>
    <property type="match status" value="1"/>
</dbReference>
<keyword evidence="1 8" id="KW-0436">Ligase</keyword>
<dbReference type="RefSeq" id="WP_025236836.1">
    <property type="nucleotide sequence ID" value="NZ_CP061280.1"/>
</dbReference>
<dbReference type="InterPro" id="IPR045864">
    <property type="entry name" value="aa-tRNA-synth_II/BPL/LPL"/>
</dbReference>
<dbReference type="PANTHER" id="PTHR12835">
    <property type="entry name" value="BIOTIN PROTEIN LIGASE"/>
    <property type="match status" value="1"/>
</dbReference>
<evidence type="ECO:0000259" key="7">
    <source>
        <dbReference type="PROSITE" id="PS51733"/>
    </source>
</evidence>
<dbReference type="GO" id="GO:0005737">
    <property type="term" value="C:cytoplasm"/>
    <property type="evidence" value="ECO:0007669"/>
    <property type="project" value="TreeGrafter"/>
</dbReference>
<dbReference type="CDD" id="cd16442">
    <property type="entry name" value="BPL"/>
    <property type="match status" value="1"/>
</dbReference>
<feature type="domain" description="BPL/LPL catalytic" evidence="7">
    <location>
        <begin position="12"/>
        <end position="188"/>
    </location>
</feature>
<dbReference type="KEGG" id="mbos:ICJ55_03235"/>
<evidence type="ECO:0000313" key="9">
    <source>
        <dbReference type="Proteomes" id="UP000576260"/>
    </source>
</evidence>
<evidence type="ECO:0000256" key="2">
    <source>
        <dbReference type="ARBA" id="ARBA00022741"/>
    </source>
</evidence>
<keyword evidence="4" id="KW-0092">Biotin</keyword>
<dbReference type="SUPFAM" id="SSF50037">
    <property type="entry name" value="C-terminal domain of transcriptional repressors"/>
    <property type="match status" value="1"/>
</dbReference>
<reference evidence="8 9" key="1">
    <citation type="submission" date="2020-09" db="EMBL/GenBank/DDBJ databases">
        <title>Mannheimia bovis sp.nov., isolated from a cow.</title>
        <authorList>
            <person name="Li F."/>
        </authorList>
    </citation>
    <scope>NUCLEOTIDE SEQUENCE [LARGE SCALE GENOMIC DNA]</scope>
    <source>
        <strain evidence="8 9">ZY190616</strain>
    </source>
</reference>
<dbReference type="Pfam" id="PF02237">
    <property type="entry name" value="BPL_C"/>
    <property type="match status" value="1"/>
</dbReference>
<dbReference type="PANTHER" id="PTHR12835:SF5">
    <property type="entry name" value="BIOTIN--PROTEIN LIGASE"/>
    <property type="match status" value="1"/>
</dbReference>
<accession>A0A7H1C467</accession>
<dbReference type="InterPro" id="IPR003142">
    <property type="entry name" value="BPL_C"/>
</dbReference>
<keyword evidence="3" id="KW-0067">ATP-binding</keyword>
<dbReference type="InterPro" id="IPR004143">
    <property type="entry name" value="BPL_LPL_catalytic"/>
</dbReference>
<keyword evidence="2" id="KW-0547">Nucleotide-binding</keyword>
<dbReference type="Gene3D" id="3.30.930.10">
    <property type="entry name" value="Bira Bifunctional Protein, Domain 2"/>
    <property type="match status" value="1"/>
</dbReference>
<dbReference type="EMBL" id="CP061280">
    <property type="protein sequence ID" value="QNS15772.1"/>
    <property type="molecule type" value="Genomic_DNA"/>
</dbReference>
<dbReference type="InterPro" id="IPR004408">
    <property type="entry name" value="Biotin_CoA_COase_ligase"/>
</dbReference>
<dbReference type="NCBIfam" id="TIGR00121">
    <property type="entry name" value="birA_ligase"/>
    <property type="match status" value="1"/>
</dbReference>
<dbReference type="Proteomes" id="UP000576260">
    <property type="component" value="Chromosome"/>
</dbReference>
<dbReference type="EC" id="6.3.4.15" evidence="5"/>
<comment type="catalytic activity">
    <reaction evidence="6">
        <text>biotin + L-lysyl-[protein] + ATP = N(6)-biotinyl-L-lysyl-[protein] + AMP + diphosphate + H(+)</text>
        <dbReference type="Rhea" id="RHEA:11756"/>
        <dbReference type="Rhea" id="RHEA-COMP:9752"/>
        <dbReference type="Rhea" id="RHEA-COMP:10505"/>
        <dbReference type="ChEBI" id="CHEBI:15378"/>
        <dbReference type="ChEBI" id="CHEBI:29969"/>
        <dbReference type="ChEBI" id="CHEBI:30616"/>
        <dbReference type="ChEBI" id="CHEBI:33019"/>
        <dbReference type="ChEBI" id="CHEBI:57586"/>
        <dbReference type="ChEBI" id="CHEBI:83144"/>
        <dbReference type="ChEBI" id="CHEBI:456215"/>
        <dbReference type="EC" id="6.3.4.15"/>
    </reaction>
</comment>
<dbReference type="InterPro" id="IPR008988">
    <property type="entry name" value="Transcriptional_repressor_C"/>
</dbReference>
<evidence type="ECO:0000256" key="6">
    <source>
        <dbReference type="ARBA" id="ARBA00047846"/>
    </source>
</evidence>